<dbReference type="AlphaFoldDB" id="Q5P3R3"/>
<evidence type="ECO:0000256" key="3">
    <source>
        <dbReference type="ARBA" id="ARBA00022833"/>
    </source>
</evidence>
<feature type="compositionally biased region" description="Low complexity" evidence="4">
    <location>
        <begin position="174"/>
        <end position="196"/>
    </location>
</feature>
<feature type="region of interest" description="Disordered" evidence="4">
    <location>
        <begin position="60"/>
        <end position="100"/>
    </location>
</feature>
<dbReference type="SMART" id="SM00547">
    <property type="entry name" value="ZnF_RBZ"/>
    <property type="match status" value="2"/>
</dbReference>
<evidence type="ECO:0000256" key="4">
    <source>
        <dbReference type="SAM" id="MobiDB-lite"/>
    </source>
</evidence>
<dbReference type="Proteomes" id="UP000006552">
    <property type="component" value="Chromosome"/>
</dbReference>
<dbReference type="HOGENOM" id="CLU_1069010_0_0_4"/>
<dbReference type="EMBL" id="CR555306">
    <property type="protein sequence ID" value="CAI08051.1"/>
    <property type="molecule type" value="Genomic_DNA"/>
</dbReference>
<dbReference type="KEGG" id="eba:ebA3408"/>
<keyword evidence="3" id="KW-0862">Zinc</keyword>
<dbReference type="InterPro" id="IPR025874">
    <property type="entry name" value="DZR"/>
</dbReference>
<keyword evidence="1" id="KW-0479">Metal-binding</keyword>
<feature type="domain" description="RanBP2-type" evidence="5">
    <location>
        <begin position="2"/>
        <end position="26"/>
    </location>
</feature>
<name>Q5P3R3_AROAE</name>
<feature type="region of interest" description="Disordered" evidence="4">
    <location>
        <begin position="154"/>
        <end position="201"/>
    </location>
</feature>
<evidence type="ECO:0000256" key="2">
    <source>
        <dbReference type="ARBA" id="ARBA00022771"/>
    </source>
</evidence>
<keyword evidence="2" id="KW-0863">Zinc-finger</keyword>
<dbReference type="GO" id="GO:0008270">
    <property type="term" value="F:zinc ion binding"/>
    <property type="evidence" value="ECO:0007669"/>
    <property type="project" value="UniProtKB-KW"/>
</dbReference>
<accession>Q5P3R3</accession>
<reference evidence="6 7" key="1">
    <citation type="journal article" date="2005" name="Arch. Microbiol.">
        <title>The genome sequence of an anaerobic aromatic-degrading denitrifying bacterium, strain EbN1.</title>
        <authorList>
            <person name="Rabus R."/>
            <person name="Kube M."/>
            <person name="Heider J."/>
            <person name="Beck A."/>
            <person name="Heitmann K."/>
            <person name="Widdel F."/>
            <person name="Reinhardt R."/>
        </authorList>
    </citation>
    <scope>NUCLEOTIDE SEQUENCE [LARGE SCALE GENOMIC DNA]</scope>
    <source>
        <strain evidence="6 7">EbN1</strain>
    </source>
</reference>
<sequence>MDTLQCSFCSHENPAAAKFCNACGSLLNLQLCTHCGAIDHASATACYKCGASFATGDEASVPPGATGDEAADTTMNPGFPHDSARPEASSSAKPGISGSRLSSSWTRALAVVFFVIGAAILYRLYSTGGEPASVAQDASPSTAAVDATLRVVPPSSAPADDIEAVSVAPPPVPAKSSANEEALAAQPAATEPSAPADDARVSPYSCTPAVAALGLCN</sequence>
<dbReference type="eggNOG" id="ENOG5033EP2">
    <property type="taxonomic scope" value="Bacteria"/>
</dbReference>
<evidence type="ECO:0000256" key="1">
    <source>
        <dbReference type="ARBA" id="ARBA00022723"/>
    </source>
</evidence>
<evidence type="ECO:0000313" key="7">
    <source>
        <dbReference type="Proteomes" id="UP000006552"/>
    </source>
</evidence>
<dbReference type="STRING" id="76114.ebA3408"/>
<feature type="domain" description="RanBP2-type" evidence="5">
    <location>
        <begin position="28"/>
        <end position="52"/>
    </location>
</feature>
<dbReference type="Pfam" id="PF12773">
    <property type="entry name" value="DZR"/>
    <property type="match status" value="1"/>
</dbReference>
<proteinExistence type="predicted"/>
<evidence type="ECO:0000259" key="5">
    <source>
        <dbReference type="SMART" id="SM00547"/>
    </source>
</evidence>
<dbReference type="OrthoDB" id="9764015at2"/>
<protein>
    <recommendedName>
        <fullName evidence="5">RanBP2-type domain-containing protein</fullName>
    </recommendedName>
</protein>
<keyword evidence="7" id="KW-1185">Reference proteome</keyword>
<dbReference type="InterPro" id="IPR001876">
    <property type="entry name" value="Znf_RanBP2"/>
</dbReference>
<organism evidence="6 7">
    <name type="scientific">Aromatoleum aromaticum (strain DSM 19018 / LMG 30748 / EbN1)</name>
    <name type="common">Azoarcus sp. (strain EbN1)</name>
    <dbReference type="NCBI Taxonomy" id="76114"/>
    <lineage>
        <taxon>Bacteria</taxon>
        <taxon>Pseudomonadati</taxon>
        <taxon>Pseudomonadota</taxon>
        <taxon>Betaproteobacteria</taxon>
        <taxon>Rhodocyclales</taxon>
        <taxon>Rhodocyclaceae</taxon>
        <taxon>Aromatoleum</taxon>
    </lineage>
</organism>
<dbReference type="RefSeq" id="WP_011237744.1">
    <property type="nucleotide sequence ID" value="NC_006513.1"/>
</dbReference>
<evidence type="ECO:0000313" key="6">
    <source>
        <dbReference type="EMBL" id="CAI08051.1"/>
    </source>
</evidence>
<gene>
    <name evidence="6" type="ORF">ebA3408</name>
</gene>